<keyword evidence="3" id="KW-1185">Reference proteome</keyword>
<dbReference type="Proteomes" id="UP000008022">
    <property type="component" value="Unassembled WGS sequence"/>
</dbReference>
<organism evidence="2 3">
    <name type="scientific">Oryza rufipogon</name>
    <name type="common">Brownbeard rice</name>
    <name type="synonym">Asian wild rice</name>
    <dbReference type="NCBI Taxonomy" id="4529"/>
    <lineage>
        <taxon>Eukaryota</taxon>
        <taxon>Viridiplantae</taxon>
        <taxon>Streptophyta</taxon>
        <taxon>Embryophyta</taxon>
        <taxon>Tracheophyta</taxon>
        <taxon>Spermatophyta</taxon>
        <taxon>Magnoliopsida</taxon>
        <taxon>Liliopsida</taxon>
        <taxon>Poales</taxon>
        <taxon>Poaceae</taxon>
        <taxon>BOP clade</taxon>
        <taxon>Oryzoideae</taxon>
        <taxon>Oryzeae</taxon>
        <taxon>Oryzinae</taxon>
        <taxon>Oryza</taxon>
    </lineage>
</organism>
<accession>A0A0E0NTQ4</accession>
<evidence type="ECO:0000313" key="3">
    <source>
        <dbReference type="Proteomes" id="UP000008022"/>
    </source>
</evidence>
<dbReference type="OMA" id="HRQDMER"/>
<dbReference type="EnsemblPlants" id="ORUFI03G14290.1">
    <property type="protein sequence ID" value="ORUFI03G14290.1"/>
    <property type="gene ID" value="ORUFI03G14290"/>
</dbReference>
<evidence type="ECO:0000313" key="2">
    <source>
        <dbReference type="EnsemblPlants" id="ORUFI03G14290.1"/>
    </source>
</evidence>
<name>A0A0E0NTQ4_ORYRU</name>
<dbReference type="HOGENOM" id="CLU_1449878_0_0_1"/>
<feature type="region of interest" description="Disordered" evidence="1">
    <location>
        <begin position="1"/>
        <end position="29"/>
    </location>
</feature>
<reference evidence="3" key="1">
    <citation type="submission" date="2013-06" db="EMBL/GenBank/DDBJ databases">
        <authorList>
            <person name="Zhao Q."/>
        </authorList>
    </citation>
    <scope>NUCLEOTIDE SEQUENCE</scope>
    <source>
        <strain evidence="3">cv. W1943</strain>
    </source>
</reference>
<dbReference type="AlphaFoldDB" id="A0A0E0NTQ4"/>
<evidence type="ECO:0000256" key="1">
    <source>
        <dbReference type="SAM" id="MobiDB-lite"/>
    </source>
</evidence>
<sequence length="187" mass="20420">MDAMSSSTQEREEDRQPEAAGADGDDGDYSATDVTVRLLCDLFYPGGESELARVVRRYTELEAQHRQDMERCRQAHDELLEFQATLRPGLLGRELVDMAAAVEVATAALEFDGGQEDDDGAAVDHKDTVTIELAPATTTAIDDVDGDQPPTTMATAVSIRSSALQEKRTEKKGQVAKCMWMRSGKSH</sequence>
<dbReference type="Gramene" id="ORUFI03G14290.1">
    <property type="protein sequence ID" value="ORUFI03G14290.1"/>
    <property type="gene ID" value="ORUFI03G14290"/>
</dbReference>
<protein>
    <submittedName>
        <fullName evidence="2">Uncharacterized protein</fullName>
    </submittedName>
</protein>
<proteinExistence type="predicted"/>
<reference evidence="2" key="2">
    <citation type="submission" date="2015-06" db="UniProtKB">
        <authorList>
            <consortium name="EnsemblPlants"/>
        </authorList>
    </citation>
    <scope>IDENTIFICATION</scope>
</reference>